<dbReference type="Pfam" id="PF00589">
    <property type="entry name" value="Phage_integrase"/>
    <property type="match status" value="1"/>
</dbReference>
<organism evidence="6 7">
    <name type="scientific">Candidatus Nitrospira kreftii</name>
    <dbReference type="NCBI Taxonomy" id="2652173"/>
    <lineage>
        <taxon>Bacteria</taxon>
        <taxon>Pseudomonadati</taxon>
        <taxon>Nitrospirota</taxon>
        <taxon>Nitrospiria</taxon>
        <taxon>Nitrospirales</taxon>
        <taxon>Nitrospiraceae</taxon>
        <taxon>Nitrospira</taxon>
    </lineage>
</organism>
<evidence type="ECO:0000313" key="6">
    <source>
        <dbReference type="EMBL" id="QPD04939.1"/>
    </source>
</evidence>
<feature type="domain" description="Tyr recombinase" evidence="5">
    <location>
        <begin position="157"/>
        <end position="342"/>
    </location>
</feature>
<keyword evidence="2" id="KW-0238">DNA-binding</keyword>
<dbReference type="CDD" id="cd00796">
    <property type="entry name" value="INT_Rci_Hp1_C"/>
    <property type="match status" value="1"/>
</dbReference>
<dbReference type="InterPro" id="IPR002104">
    <property type="entry name" value="Integrase_catalytic"/>
</dbReference>
<evidence type="ECO:0000256" key="3">
    <source>
        <dbReference type="ARBA" id="ARBA00023172"/>
    </source>
</evidence>
<dbReference type="GO" id="GO:0015074">
    <property type="term" value="P:DNA integration"/>
    <property type="evidence" value="ECO:0007669"/>
    <property type="project" value="InterPro"/>
</dbReference>
<sequence length="364" mass="41062">MGMLYKRGNVFWIKYYAGGRPIRESTGTAKQKDAERFLKDREGRVAMGAPALPKIERVRFAEIADALVQDYTISGKRDLRDVSIKFSPVRAFFDQYRLPAITSAVIASYIQLRQAAGLANGTINRELSILGKALRLAHDRGQLVRVPRIHMLQEAAPRAGFFEQADFERVRRQLGSRPDLQTAVTVMYTYGWRVSEVLGLSLAQVDLGARTLRLDPGQTKNGEGRTVYFTPELETMLLHQVERVRALSTKLQRVLPYLFPNPLKGRFYGQQLRNFRKAWDVACQQAGVPGMIRHDLRRTAVRNLVRSGVTETVAMKITGHKTRSVFDRYNIVSAADLQEASNKLHGHSLGTNHESTLTPVTITR</sequence>
<dbReference type="PANTHER" id="PTHR30349">
    <property type="entry name" value="PHAGE INTEGRASE-RELATED"/>
    <property type="match status" value="1"/>
</dbReference>
<feature type="region of interest" description="Disordered" evidence="4">
    <location>
        <begin position="345"/>
        <end position="364"/>
    </location>
</feature>
<dbReference type="GO" id="GO:0003677">
    <property type="term" value="F:DNA binding"/>
    <property type="evidence" value="ECO:0007669"/>
    <property type="project" value="UniProtKB-KW"/>
</dbReference>
<dbReference type="KEGG" id="nkf:Nkreftii_002713"/>
<accession>A0A7S8FF77</accession>
<comment type="similarity">
    <text evidence="1">Belongs to the 'phage' integrase family.</text>
</comment>
<gene>
    <name evidence="6" type="ORF">Nkreftii_002713</name>
</gene>
<dbReference type="Proteomes" id="UP000593737">
    <property type="component" value="Chromosome"/>
</dbReference>
<protein>
    <recommendedName>
        <fullName evidence="5">Tyr recombinase domain-containing protein</fullName>
    </recommendedName>
</protein>
<dbReference type="Gene3D" id="1.10.443.10">
    <property type="entry name" value="Intergrase catalytic core"/>
    <property type="match status" value="1"/>
</dbReference>
<evidence type="ECO:0000256" key="2">
    <source>
        <dbReference type="ARBA" id="ARBA00023125"/>
    </source>
</evidence>
<dbReference type="PROSITE" id="PS51898">
    <property type="entry name" value="TYR_RECOMBINASE"/>
    <property type="match status" value="1"/>
</dbReference>
<name>A0A7S8FF77_9BACT</name>
<dbReference type="GO" id="GO:0006310">
    <property type="term" value="P:DNA recombination"/>
    <property type="evidence" value="ECO:0007669"/>
    <property type="project" value="UniProtKB-KW"/>
</dbReference>
<dbReference type="InterPro" id="IPR050090">
    <property type="entry name" value="Tyrosine_recombinase_XerCD"/>
</dbReference>
<keyword evidence="3" id="KW-0233">DNA recombination</keyword>
<dbReference type="SUPFAM" id="SSF56349">
    <property type="entry name" value="DNA breaking-rejoining enzymes"/>
    <property type="match status" value="1"/>
</dbReference>
<dbReference type="EMBL" id="CP047423">
    <property type="protein sequence ID" value="QPD04939.1"/>
    <property type="molecule type" value="Genomic_DNA"/>
</dbReference>
<evidence type="ECO:0000313" key="7">
    <source>
        <dbReference type="Proteomes" id="UP000593737"/>
    </source>
</evidence>
<dbReference type="InterPro" id="IPR013762">
    <property type="entry name" value="Integrase-like_cat_sf"/>
</dbReference>
<reference evidence="6 7" key="1">
    <citation type="journal article" date="2020" name="ISME J.">
        <title>Enrichment and physiological characterization of a novel comammox Nitrospira indicates ammonium inhibition of complete nitrification.</title>
        <authorList>
            <person name="Sakoula D."/>
            <person name="Koch H."/>
            <person name="Frank J."/>
            <person name="Jetten M.S.M."/>
            <person name="van Kessel M.A.H.J."/>
            <person name="Lucker S."/>
        </authorList>
    </citation>
    <scope>NUCLEOTIDE SEQUENCE [LARGE SCALE GENOMIC DNA]</scope>
    <source>
        <strain evidence="6">Comreactor17</strain>
    </source>
</reference>
<dbReference type="InterPro" id="IPR011010">
    <property type="entry name" value="DNA_brk_join_enz"/>
</dbReference>
<dbReference type="PANTHER" id="PTHR30349:SF41">
    <property type="entry name" value="INTEGRASE_RECOMBINASE PROTEIN MJ0367-RELATED"/>
    <property type="match status" value="1"/>
</dbReference>
<evidence type="ECO:0000256" key="4">
    <source>
        <dbReference type="SAM" id="MobiDB-lite"/>
    </source>
</evidence>
<proteinExistence type="inferred from homology"/>
<dbReference type="AlphaFoldDB" id="A0A7S8FF77"/>
<feature type="compositionally biased region" description="Polar residues" evidence="4">
    <location>
        <begin position="349"/>
        <end position="364"/>
    </location>
</feature>
<evidence type="ECO:0000259" key="5">
    <source>
        <dbReference type="PROSITE" id="PS51898"/>
    </source>
</evidence>
<evidence type="ECO:0000256" key="1">
    <source>
        <dbReference type="ARBA" id="ARBA00008857"/>
    </source>
</evidence>